<feature type="binding site" evidence="6">
    <location>
        <position position="243"/>
    </location>
    <ligand>
        <name>NAD(+)</name>
        <dbReference type="ChEBI" id="CHEBI:57540"/>
    </ligand>
</feature>
<feature type="binding site" evidence="6">
    <location>
        <position position="113"/>
    </location>
    <ligand>
        <name>substrate</name>
    </ligand>
</feature>
<dbReference type="SUPFAM" id="SSF53223">
    <property type="entry name" value="Aminoacid dehydrogenase-like, N-terminal domain"/>
    <property type="match status" value="1"/>
</dbReference>
<keyword evidence="6" id="KW-0520">NAD</keyword>
<dbReference type="CDD" id="cd05313">
    <property type="entry name" value="NAD_bind_2_Glu_DH"/>
    <property type="match status" value="1"/>
</dbReference>
<dbReference type="Proteomes" id="UP000029046">
    <property type="component" value="Unassembled WGS sequence"/>
</dbReference>
<evidence type="ECO:0000259" key="9">
    <source>
        <dbReference type="SMART" id="SM00839"/>
    </source>
</evidence>
<dbReference type="PANTHER" id="PTHR43571:SF1">
    <property type="entry name" value="NADP-SPECIFIC GLUTAMATE DEHYDROGENASE 1-RELATED"/>
    <property type="match status" value="1"/>
</dbReference>
<evidence type="ECO:0000313" key="11">
    <source>
        <dbReference type="Proteomes" id="UP000029046"/>
    </source>
</evidence>
<dbReference type="InterPro" id="IPR046346">
    <property type="entry name" value="Aminoacid_DH-like_N_sf"/>
</dbReference>
<protein>
    <recommendedName>
        <fullName evidence="4">Glutamate dehydrogenase</fullName>
    </recommendedName>
</protein>
<reference evidence="10 11" key="1">
    <citation type="submission" date="2014-03" db="EMBL/GenBank/DDBJ databases">
        <title>Genomics of Bifidobacteria.</title>
        <authorList>
            <person name="Ventura M."/>
            <person name="Milani C."/>
            <person name="Lugli G.A."/>
        </authorList>
    </citation>
    <scope>NUCLEOTIDE SEQUENCE [LARGE SCALE GENOMIC DNA]</scope>
    <source>
        <strain evidence="10 11">LMG 11586</strain>
    </source>
</reference>
<dbReference type="InterPro" id="IPR006095">
    <property type="entry name" value="Glu/Leu/Phe/Val/Trp_DH"/>
</dbReference>
<dbReference type="EMBL" id="JGYX01000006">
    <property type="protein sequence ID" value="KFI60182.1"/>
    <property type="molecule type" value="Genomic_DNA"/>
</dbReference>
<evidence type="ECO:0000256" key="1">
    <source>
        <dbReference type="ARBA" id="ARBA00006382"/>
    </source>
</evidence>
<dbReference type="NCBIfam" id="NF006929">
    <property type="entry name" value="PRK09414.1"/>
    <property type="match status" value="1"/>
</dbReference>
<evidence type="ECO:0000256" key="7">
    <source>
        <dbReference type="PIRSR" id="PIRSR000185-3"/>
    </source>
</evidence>
<feature type="domain" description="Glutamate/phenylalanine/leucine/valine/L-tryptophan dehydrogenase C-terminal" evidence="9">
    <location>
        <begin position="204"/>
        <end position="446"/>
    </location>
</feature>
<feature type="active site" description="Proton donor" evidence="5">
    <location>
        <position position="128"/>
    </location>
</feature>
<organism evidence="10 11">
    <name type="scientific">Bifidobacterium pullorum subsp. gallinarum</name>
    <dbReference type="NCBI Taxonomy" id="78344"/>
    <lineage>
        <taxon>Bacteria</taxon>
        <taxon>Bacillati</taxon>
        <taxon>Actinomycetota</taxon>
        <taxon>Actinomycetes</taxon>
        <taxon>Bifidobacteriales</taxon>
        <taxon>Bifidobacteriaceae</taxon>
        <taxon>Bifidobacterium</taxon>
    </lineage>
</organism>
<evidence type="ECO:0000256" key="8">
    <source>
        <dbReference type="RuleBase" id="RU004417"/>
    </source>
</evidence>
<feature type="site" description="Important for catalysis" evidence="7">
    <location>
        <position position="168"/>
    </location>
</feature>
<dbReference type="Gene3D" id="3.40.50.720">
    <property type="entry name" value="NAD(P)-binding Rossmann-like Domain"/>
    <property type="match status" value="1"/>
</dbReference>
<name>A0A087AN32_9BIFI</name>
<evidence type="ECO:0000256" key="5">
    <source>
        <dbReference type="PIRSR" id="PIRSR000185-1"/>
    </source>
</evidence>
<dbReference type="eggNOG" id="COG0334">
    <property type="taxonomic scope" value="Bacteria"/>
</dbReference>
<proteinExistence type="inferred from homology"/>
<dbReference type="AlphaFoldDB" id="A0A087AN32"/>
<keyword evidence="6" id="KW-0547">Nucleotide-binding</keyword>
<dbReference type="Pfam" id="PF02812">
    <property type="entry name" value="ELFV_dehydrog_N"/>
    <property type="match status" value="1"/>
</dbReference>
<dbReference type="Gene3D" id="1.10.285.10">
    <property type="entry name" value="Glutamate Dehydrogenase, chain A, domain 3"/>
    <property type="match status" value="2"/>
</dbReference>
<dbReference type="InterPro" id="IPR033922">
    <property type="entry name" value="NAD_bind_Glu_DH"/>
</dbReference>
<dbReference type="InterPro" id="IPR033524">
    <property type="entry name" value="Glu/Leu/Phe/Val_DH_AS"/>
</dbReference>
<keyword evidence="3 4" id="KW-0560">Oxidoreductase</keyword>
<dbReference type="FunFam" id="3.40.50.10860:FF:000002">
    <property type="entry name" value="Glutamate dehydrogenase"/>
    <property type="match status" value="1"/>
</dbReference>
<dbReference type="PRINTS" id="PR00082">
    <property type="entry name" value="GLFDHDRGNASE"/>
</dbReference>
<feature type="binding site" evidence="6">
    <location>
        <position position="211"/>
    </location>
    <ligand>
        <name>NAD(+)</name>
        <dbReference type="ChEBI" id="CHEBI:57540"/>
    </ligand>
</feature>
<dbReference type="FunFam" id="1.10.285.10:FF:000001">
    <property type="entry name" value="Glutamate dehydrogenase"/>
    <property type="match status" value="1"/>
</dbReference>
<evidence type="ECO:0000256" key="4">
    <source>
        <dbReference type="PIRNR" id="PIRNR000185"/>
    </source>
</evidence>
<feature type="binding site" evidence="6">
    <location>
        <position position="380"/>
    </location>
    <ligand>
        <name>substrate</name>
    </ligand>
</feature>
<dbReference type="GO" id="GO:0006537">
    <property type="term" value="P:glutamate biosynthetic process"/>
    <property type="evidence" value="ECO:0007669"/>
    <property type="project" value="UniProtKB-ARBA"/>
</dbReference>
<evidence type="ECO:0000256" key="3">
    <source>
        <dbReference type="ARBA" id="ARBA00023002"/>
    </source>
</evidence>
<dbReference type="Gene3D" id="3.40.50.10860">
    <property type="entry name" value="Leucine Dehydrogenase, chain A, domain 1"/>
    <property type="match status" value="1"/>
</dbReference>
<comment type="similarity">
    <text evidence="1 4 8">Belongs to the Glu/Leu/Phe/Val dehydrogenases family.</text>
</comment>
<evidence type="ECO:0000313" key="10">
    <source>
        <dbReference type="EMBL" id="KFI60182.1"/>
    </source>
</evidence>
<dbReference type="GO" id="GO:0005829">
    <property type="term" value="C:cytosol"/>
    <property type="evidence" value="ECO:0007669"/>
    <property type="project" value="TreeGrafter"/>
</dbReference>
<gene>
    <name evidence="10" type="ORF">BIGA_1686</name>
</gene>
<sequence length="448" mass="48823">MFTNEYVKRVYAQVEQRDGDQPEFLQAVREVLETLEPVVARHPEYEANAVLERFVEPERVVKFRVVWMDDEGKPQVNRGYRVQFNSAIGPYKGGLRFHPTVTESVIKFLGFEQILKNSLTTLPMGGGKGGSDFNPKGRSDAEVMRFCQAFMTELQRHIGQFTDVPAGDINVGAREIGYLFGQYKRIRDEYSGVLTGKGLEFGGSLARTEATGYGLCYYTQEALRVLRGDSFEGKTVAISGSGNVAIFATEKAQALGAKVVTVSDSNGYIYDPNGIQLDVVKDIKLGHRGRIKEYAERVPGSEYHEGCKGVWTVKCDIALPCATQNEIDEESAKALVANGCTVVCEGANMPSTPEAIEVYKANNVLYGPAKAANAGGVAVSGLEMSQNSYRLAWSFEETDAKLKGIMESIVANTLAAAKEYGEEGDLMAGANIAGFVKVADAMVAQGWC</sequence>
<dbReference type="SMART" id="SM00839">
    <property type="entry name" value="ELFV_dehydrog"/>
    <property type="match status" value="1"/>
</dbReference>
<dbReference type="PIRSF" id="PIRSF000185">
    <property type="entry name" value="Glu_DH"/>
    <property type="match status" value="1"/>
</dbReference>
<dbReference type="GO" id="GO:0000166">
    <property type="term" value="F:nucleotide binding"/>
    <property type="evidence" value="ECO:0007669"/>
    <property type="project" value="UniProtKB-KW"/>
</dbReference>
<dbReference type="SUPFAM" id="SSF51735">
    <property type="entry name" value="NAD(P)-binding Rossmann-fold domains"/>
    <property type="match status" value="1"/>
</dbReference>
<comment type="caution">
    <text evidence="10">The sequence shown here is derived from an EMBL/GenBank/DDBJ whole genome shotgun (WGS) entry which is preliminary data.</text>
</comment>
<dbReference type="Pfam" id="PF00208">
    <property type="entry name" value="ELFV_dehydrog"/>
    <property type="match status" value="1"/>
</dbReference>
<dbReference type="InterPro" id="IPR014362">
    <property type="entry name" value="Glu_DH"/>
</dbReference>
<dbReference type="InterPro" id="IPR006097">
    <property type="entry name" value="Glu/Leu/Phe/Val/Trp_DH_dimer"/>
</dbReference>
<dbReference type="RefSeq" id="WP_033507778.1">
    <property type="nucleotide sequence ID" value="NZ_JASBXC010000001.1"/>
</dbReference>
<dbReference type="OrthoDB" id="9803297at2"/>
<feature type="binding site" evidence="6">
    <location>
        <position position="92"/>
    </location>
    <ligand>
        <name>substrate</name>
    </ligand>
</feature>
<dbReference type="InterPro" id="IPR036291">
    <property type="entry name" value="NAD(P)-bd_dom_sf"/>
</dbReference>
<dbReference type="PANTHER" id="PTHR43571">
    <property type="entry name" value="NADP-SPECIFIC GLUTAMATE DEHYDROGENASE 1-RELATED"/>
    <property type="match status" value="1"/>
</dbReference>
<evidence type="ECO:0000256" key="2">
    <source>
        <dbReference type="ARBA" id="ARBA00011643"/>
    </source>
</evidence>
<comment type="subunit">
    <text evidence="2">Homohexamer.</text>
</comment>
<keyword evidence="11" id="KW-1185">Reference proteome</keyword>
<dbReference type="PROSITE" id="PS00074">
    <property type="entry name" value="GLFV_DEHYDROGENASE"/>
    <property type="match status" value="1"/>
</dbReference>
<dbReference type="GO" id="GO:0004354">
    <property type="term" value="F:glutamate dehydrogenase (NADP+) activity"/>
    <property type="evidence" value="ECO:0007669"/>
    <property type="project" value="TreeGrafter"/>
</dbReference>
<dbReference type="InterPro" id="IPR006096">
    <property type="entry name" value="Glu/Leu/Phe/Val/Trp_DH_C"/>
</dbReference>
<dbReference type="FunFam" id="3.40.50.720:FF:000030">
    <property type="entry name" value="Glutamate dehydrogenase"/>
    <property type="match status" value="1"/>
</dbReference>
<feature type="binding site" evidence="6">
    <location>
        <position position="167"/>
    </location>
    <ligand>
        <name>substrate</name>
    </ligand>
</feature>
<dbReference type="InterPro" id="IPR050724">
    <property type="entry name" value="Glu_Leu_Phe_Val_DH"/>
</dbReference>
<accession>A0A087AN32</accession>
<evidence type="ECO:0000256" key="6">
    <source>
        <dbReference type="PIRSR" id="PIRSR000185-2"/>
    </source>
</evidence>
<feature type="binding site" evidence="6">
    <location>
        <position position="116"/>
    </location>
    <ligand>
        <name>substrate</name>
    </ligand>
</feature>